<feature type="compositionally biased region" description="Polar residues" evidence="1">
    <location>
        <begin position="239"/>
        <end position="258"/>
    </location>
</feature>
<dbReference type="InterPro" id="IPR057082">
    <property type="entry name" value="PH_C"/>
</dbReference>
<dbReference type="Proteomes" id="UP000799436">
    <property type="component" value="Unassembled WGS sequence"/>
</dbReference>
<dbReference type="Pfam" id="PF23076">
    <property type="entry name" value="PH_FT_C"/>
    <property type="match status" value="1"/>
</dbReference>
<evidence type="ECO:0000259" key="2">
    <source>
        <dbReference type="Pfam" id="PF23074"/>
    </source>
</evidence>
<sequence length="554" mass="63417">MTQSSVPGTDDMSDQRALITLAETAEDAASGLYLFRGSLPQYATKITAIISELFANSSVLREIFHAYSDFQYQPSFWRIHEDMGLLISSSQATYQNVLLMFRRAPDRGHHQLVWEDMRYRMEREESLDLLQRVQLYTIFLKAQRDIIKCRRAADIRQVRRQLKIMLEAQETGSGLRTPRVIIDADQGSPLPIPRPRQAGTSSQSMSPLMSPSDVPEGWALPYPSATPPTAPDVPLPSPGFNSGSSPTLTSSQTSYESDKFAQTSPHLIHWAQNVFQGSSPATRFSEDYRLNSRSVCDGPREPGALYEMGQDGFQLAIALPFDSERFWVQMYWRQDDNRARIFIRTKDHEGHDLYHCTTMQSLKVIRQRSCIQLCTLSRIDDLYNQWARLNFYHYERMVLFYCTFVAMKYQDERELQSRQLHDFCELSQPAGGEELLYGGVIKDGDLAHNLRLFRDQGSGAVRLEASAYRGRMRDVPLWTAFVSRWANDPDWAGLEPGSRKIISLAVIRPPPYVFLSGYTPPQNTQGQYILPFVSRKDASHFIEVWNRLCNSFRA</sequence>
<organism evidence="4 5">
    <name type="scientific">Teratosphaeria nubilosa</name>
    <dbReference type="NCBI Taxonomy" id="161662"/>
    <lineage>
        <taxon>Eukaryota</taxon>
        <taxon>Fungi</taxon>
        <taxon>Dikarya</taxon>
        <taxon>Ascomycota</taxon>
        <taxon>Pezizomycotina</taxon>
        <taxon>Dothideomycetes</taxon>
        <taxon>Dothideomycetidae</taxon>
        <taxon>Mycosphaerellales</taxon>
        <taxon>Teratosphaeriaceae</taxon>
        <taxon>Teratosphaeria</taxon>
    </lineage>
</organism>
<accession>A0A6G1L9W0</accession>
<name>A0A6G1L9W0_9PEZI</name>
<dbReference type="AlphaFoldDB" id="A0A6G1L9W0"/>
<dbReference type="OrthoDB" id="5345571at2759"/>
<keyword evidence="5" id="KW-1185">Reference proteome</keyword>
<feature type="compositionally biased region" description="Pro residues" evidence="1">
    <location>
        <begin position="224"/>
        <end position="237"/>
    </location>
</feature>
<evidence type="ECO:0000313" key="5">
    <source>
        <dbReference type="Proteomes" id="UP000799436"/>
    </source>
</evidence>
<feature type="compositionally biased region" description="Low complexity" evidence="1">
    <location>
        <begin position="201"/>
        <end position="212"/>
    </location>
</feature>
<feature type="domain" description="PH" evidence="3">
    <location>
        <begin position="435"/>
        <end position="549"/>
    </location>
</feature>
<gene>
    <name evidence="4" type="ORF">EJ03DRAFT_90477</name>
</gene>
<dbReference type="EMBL" id="ML995832">
    <property type="protein sequence ID" value="KAF2769636.1"/>
    <property type="molecule type" value="Genomic_DNA"/>
</dbReference>
<protein>
    <submittedName>
        <fullName evidence="4">Uncharacterized protein</fullName>
    </submittedName>
</protein>
<reference evidence="4" key="1">
    <citation type="journal article" date="2020" name="Stud. Mycol.">
        <title>101 Dothideomycetes genomes: a test case for predicting lifestyles and emergence of pathogens.</title>
        <authorList>
            <person name="Haridas S."/>
            <person name="Albert R."/>
            <person name="Binder M."/>
            <person name="Bloem J."/>
            <person name="Labutti K."/>
            <person name="Salamov A."/>
            <person name="Andreopoulos B."/>
            <person name="Baker S."/>
            <person name="Barry K."/>
            <person name="Bills G."/>
            <person name="Bluhm B."/>
            <person name="Cannon C."/>
            <person name="Castanera R."/>
            <person name="Culley D."/>
            <person name="Daum C."/>
            <person name="Ezra D."/>
            <person name="Gonzalez J."/>
            <person name="Henrissat B."/>
            <person name="Kuo A."/>
            <person name="Liang C."/>
            <person name="Lipzen A."/>
            <person name="Lutzoni F."/>
            <person name="Magnuson J."/>
            <person name="Mondo S."/>
            <person name="Nolan M."/>
            <person name="Ohm R."/>
            <person name="Pangilinan J."/>
            <person name="Park H.-J."/>
            <person name="Ramirez L."/>
            <person name="Alfaro M."/>
            <person name="Sun H."/>
            <person name="Tritt A."/>
            <person name="Yoshinaga Y."/>
            <person name="Zwiers L.-H."/>
            <person name="Turgeon B."/>
            <person name="Goodwin S."/>
            <person name="Spatafora J."/>
            <person name="Crous P."/>
            <person name="Grigoriev I."/>
        </authorList>
    </citation>
    <scope>NUCLEOTIDE SEQUENCE</scope>
    <source>
        <strain evidence="4">CBS 116005</strain>
    </source>
</reference>
<dbReference type="InterPro" id="IPR057081">
    <property type="entry name" value="PH_N"/>
</dbReference>
<feature type="domain" description="PH" evidence="2">
    <location>
        <begin position="304"/>
        <end position="420"/>
    </location>
</feature>
<evidence type="ECO:0000259" key="3">
    <source>
        <dbReference type="Pfam" id="PF23076"/>
    </source>
</evidence>
<proteinExistence type="predicted"/>
<dbReference type="Pfam" id="PF23074">
    <property type="entry name" value="PH_FT_N"/>
    <property type="match status" value="1"/>
</dbReference>
<feature type="region of interest" description="Disordered" evidence="1">
    <location>
        <begin position="177"/>
        <end position="258"/>
    </location>
</feature>
<evidence type="ECO:0000256" key="1">
    <source>
        <dbReference type="SAM" id="MobiDB-lite"/>
    </source>
</evidence>
<evidence type="ECO:0000313" key="4">
    <source>
        <dbReference type="EMBL" id="KAF2769636.1"/>
    </source>
</evidence>